<dbReference type="NCBIfam" id="TIGR01451">
    <property type="entry name" value="B_ant_repeat"/>
    <property type="match status" value="1"/>
</dbReference>
<dbReference type="EMBL" id="LBSA01000031">
    <property type="protein sequence ID" value="KKQ08109.1"/>
    <property type="molecule type" value="Genomic_DNA"/>
</dbReference>
<proteinExistence type="predicted"/>
<evidence type="ECO:0000259" key="2">
    <source>
        <dbReference type="Pfam" id="PF01345"/>
    </source>
</evidence>
<dbReference type="PANTHER" id="PTHR34819">
    <property type="entry name" value="LARGE CYSTEINE-RICH PERIPLASMIC PROTEIN OMCB"/>
    <property type="match status" value="1"/>
</dbReference>
<name>A0A0G0H7R8_9BACT</name>
<dbReference type="InterPro" id="IPR001434">
    <property type="entry name" value="OmcB-like_DUF11"/>
</dbReference>
<reference evidence="3 4" key="1">
    <citation type="journal article" date="2015" name="Nature">
        <title>rRNA introns, odd ribosomes, and small enigmatic genomes across a large radiation of phyla.</title>
        <authorList>
            <person name="Brown C.T."/>
            <person name="Hug L.A."/>
            <person name="Thomas B.C."/>
            <person name="Sharon I."/>
            <person name="Castelle C.J."/>
            <person name="Singh A."/>
            <person name="Wilkins M.J."/>
            <person name="Williams K.H."/>
            <person name="Banfield J.F."/>
        </authorList>
    </citation>
    <scope>NUCLEOTIDE SEQUENCE [LARGE SCALE GENOMIC DNA]</scope>
</reference>
<feature type="domain" description="DUF11" evidence="2">
    <location>
        <begin position="66"/>
        <end position="171"/>
    </location>
</feature>
<accession>A0A0G0H7R8</accession>
<gene>
    <name evidence="3" type="ORF">US19_C0031G0009</name>
</gene>
<dbReference type="AlphaFoldDB" id="A0A0G0H7R8"/>
<dbReference type="Gene3D" id="2.60.40.1170">
    <property type="entry name" value="Mu homology domain, subdomain B"/>
    <property type="match status" value="1"/>
</dbReference>
<evidence type="ECO:0000313" key="3">
    <source>
        <dbReference type="EMBL" id="KKQ08109.1"/>
    </source>
</evidence>
<organism evidence="3 4">
    <name type="scientific">Candidatus Daviesbacteria bacterium GW2011_GWB1_36_5</name>
    <dbReference type="NCBI Taxonomy" id="1618426"/>
    <lineage>
        <taxon>Bacteria</taxon>
        <taxon>Candidatus Daviesiibacteriota</taxon>
    </lineage>
</organism>
<feature type="chain" id="PRO_5002532423" description="DUF11 domain-containing protein" evidence="1">
    <location>
        <begin position="24"/>
        <end position="217"/>
    </location>
</feature>
<dbReference type="NCBIfam" id="TIGR01167">
    <property type="entry name" value="LPXTG_anchor"/>
    <property type="match status" value="1"/>
</dbReference>
<dbReference type="Pfam" id="PF01345">
    <property type="entry name" value="DUF11"/>
    <property type="match status" value="1"/>
</dbReference>
<dbReference type="InterPro" id="IPR051172">
    <property type="entry name" value="Chlamydia_OmcB"/>
</dbReference>
<keyword evidence="1" id="KW-0732">Signal</keyword>
<feature type="signal peptide" evidence="1">
    <location>
        <begin position="1"/>
        <end position="23"/>
    </location>
</feature>
<dbReference type="Proteomes" id="UP000034492">
    <property type="component" value="Unassembled WGS sequence"/>
</dbReference>
<sequence>MNKTNLLKTFVAGATMVAGLVFAGTASADTSCPHVYGVSCPSGNISIDKKVRHPQSGEFIDALSSSDATYLPEQEVKFRIEVKNTGGQDLFDVKVEDTLPDFVDFLGGTGDFDSNSKILRWTIDKLTPNESKFFEIRVKVKNAKDLPNLSINCVTNFVRASKDNMSASDTSTFCIQTKILGVTQVLPKTGPTHTEAALLGSILSAGLAIVLAKKSVR</sequence>
<evidence type="ECO:0000313" key="4">
    <source>
        <dbReference type="Proteomes" id="UP000034492"/>
    </source>
</evidence>
<comment type="caution">
    <text evidence="3">The sequence shown here is derived from an EMBL/GenBank/DDBJ whole genome shotgun (WGS) entry which is preliminary data.</text>
</comment>
<dbReference type="PANTHER" id="PTHR34819:SF3">
    <property type="entry name" value="CELL SURFACE PROTEIN"/>
    <property type="match status" value="1"/>
</dbReference>
<dbReference type="InterPro" id="IPR047589">
    <property type="entry name" value="DUF11_rpt"/>
</dbReference>
<evidence type="ECO:0000256" key="1">
    <source>
        <dbReference type="SAM" id="SignalP"/>
    </source>
</evidence>
<protein>
    <recommendedName>
        <fullName evidence="2">DUF11 domain-containing protein</fullName>
    </recommendedName>
</protein>